<dbReference type="Pfam" id="PF05553">
    <property type="entry name" value="DUF761"/>
    <property type="match status" value="1"/>
</dbReference>
<reference evidence="3" key="1">
    <citation type="submission" date="2024-07" db="EMBL/GenBank/DDBJ databases">
        <title>Two chromosome-level genome assemblies of Korean endemic species Abeliophyllum distichum and Forsythia ovata (Oleaceae).</title>
        <authorList>
            <person name="Jang H."/>
        </authorList>
    </citation>
    <scope>NUCLEOTIDE SEQUENCE [LARGE SCALE GENOMIC DNA]</scope>
</reference>
<dbReference type="EMBL" id="JBFOLJ010000004">
    <property type="protein sequence ID" value="KAL2544993.1"/>
    <property type="molecule type" value="Genomic_DNA"/>
</dbReference>
<proteinExistence type="predicted"/>
<keyword evidence="3" id="KW-1185">Reference proteome</keyword>
<dbReference type="InterPro" id="IPR008480">
    <property type="entry name" value="DUF761_pln"/>
</dbReference>
<dbReference type="InterPro" id="IPR027925">
    <property type="entry name" value="MCM_N"/>
</dbReference>
<comment type="caution">
    <text evidence="2">The sequence shown here is derived from an EMBL/GenBank/DDBJ whole genome shotgun (WGS) entry which is preliminary data.</text>
</comment>
<dbReference type="PANTHER" id="PTHR33098:SF53">
    <property type="entry name" value="OS05G0540900 PROTEIN"/>
    <property type="match status" value="1"/>
</dbReference>
<evidence type="ECO:0000313" key="3">
    <source>
        <dbReference type="Proteomes" id="UP001604277"/>
    </source>
</evidence>
<evidence type="ECO:0000259" key="1">
    <source>
        <dbReference type="Pfam" id="PF14551"/>
    </source>
</evidence>
<dbReference type="Pfam" id="PF14551">
    <property type="entry name" value="MCM_N"/>
    <property type="match status" value="1"/>
</dbReference>
<sequence length="346" mass="39655">MRPNKSNTMFIDFSHVMRFNDVLQKAISNEFLRFKPYLKNACKRFVLVLKPTFIDDDNPNKDINVAFYNLPLIKRISISEQETKLEAQVKKTSTPIATPIAQLTLATLATFVQRGGVELPAANRETVETRMGVSIVDRRLKSINFYRSQDAHPKKVADSDALFNLGSSDEAQNFEAQSQYFFQPSPQESFQENLETTQAQTHYIFQQDLHKTQAHLIFEEEKVTHLDFQEVREQKAEKNELQSMDEVCSELTGSHFIRTKSDTEPASGEIPVKLPARMRKSASLKSAFGHFEEDIVEAQRPASAREKGNRKLSEDHEVDAKADDFINKFKQQLKLQRLNSIIGRKK</sequence>
<dbReference type="Gene3D" id="3.30.1640.10">
    <property type="entry name" value="mini-chromosome maintenance (MCM) complex, chain A, domain 1"/>
    <property type="match status" value="1"/>
</dbReference>
<dbReference type="AlphaFoldDB" id="A0ABD1W5Q8"/>
<name>A0ABD1W5Q8_9LAMI</name>
<accession>A0ABD1W5Q8</accession>
<dbReference type="Proteomes" id="UP001604277">
    <property type="component" value="Unassembled WGS sequence"/>
</dbReference>
<protein>
    <recommendedName>
        <fullName evidence="1">MCM N-terminal domain-containing protein</fullName>
    </recommendedName>
</protein>
<feature type="domain" description="MCM N-terminal" evidence="1">
    <location>
        <begin position="1"/>
        <end position="69"/>
    </location>
</feature>
<dbReference type="PANTHER" id="PTHR33098">
    <property type="entry name" value="COTTON FIBER (DUF761)"/>
    <property type="match status" value="1"/>
</dbReference>
<evidence type="ECO:0000313" key="2">
    <source>
        <dbReference type="EMBL" id="KAL2544993.1"/>
    </source>
</evidence>
<organism evidence="2 3">
    <name type="scientific">Forsythia ovata</name>
    <dbReference type="NCBI Taxonomy" id="205694"/>
    <lineage>
        <taxon>Eukaryota</taxon>
        <taxon>Viridiplantae</taxon>
        <taxon>Streptophyta</taxon>
        <taxon>Embryophyta</taxon>
        <taxon>Tracheophyta</taxon>
        <taxon>Spermatophyta</taxon>
        <taxon>Magnoliopsida</taxon>
        <taxon>eudicotyledons</taxon>
        <taxon>Gunneridae</taxon>
        <taxon>Pentapetalae</taxon>
        <taxon>asterids</taxon>
        <taxon>lamiids</taxon>
        <taxon>Lamiales</taxon>
        <taxon>Oleaceae</taxon>
        <taxon>Forsythieae</taxon>
        <taxon>Forsythia</taxon>
    </lineage>
</organism>
<gene>
    <name evidence="2" type="ORF">Fot_14226</name>
</gene>